<keyword evidence="3" id="KW-1185">Reference proteome</keyword>
<name>A0ABQ3P8F3_9ACTN</name>
<organism evidence="2 3">
    <name type="scientific">Streptomyces hydrogenans</name>
    <dbReference type="NCBI Taxonomy" id="1873719"/>
    <lineage>
        <taxon>Bacteria</taxon>
        <taxon>Bacillati</taxon>
        <taxon>Actinomycetota</taxon>
        <taxon>Actinomycetes</taxon>
        <taxon>Kitasatosporales</taxon>
        <taxon>Streptomycetaceae</taxon>
        <taxon>Streptomyces</taxon>
    </lineage>
</organism>
<comment type="caution">
    <text evidence="2">The sequence shown here is derived from an EMBL/GenBank/DDBJ whole genome shotgun (WGS) entry which is preliminary data.</text>
</comment>
<evidence type="ECO:0000313" key="3">
    <source>
        <dbReference type="Proteomes" id="UP001052739"/>
    </source>
</evidence>
<reference evidence="2" key="1">
    <citation type="submission" date="2024-05" db="EMBL/GenBank/DDBJ databases">
        <title>Whole genome shotgun sequence of Streptomyces hydrogenans NBRC 13475.</title>
        <authorList>
            <person name="Komaki H."/>
            <person name="Tamura T."/>
        </authorList>
    </citation>
    <scope>NUCLEOTIDE SEQUENCE</scope>
    <source>
        <strain evidence="2">NBRC 13475</strain>
    </source>
</reference>
<gene>
    <name evidence="2" type="ORF">Shyd_26580</name>
</gene>
<sequence length="200" mass="20898">MTWEGKRVQGKGRAVSAALAVMLPLAAGCGGGAEEPAGAGREAVRDEIRAVVAGAGMPESKLPGPGDESGTATPADERERVAVRAAACSAGWQYIGPFVDGSRGKYEKALTGLAGKGWKQSGKRFEQPVGEKGDGTAVQVVLKKEGWTLYARHNPSRALGADILSFTATEDTCMKQFTEQEIDLLSGSWDDEESDEGSGP</sequence>
<evidence type="ECO:0000313" key="2">
    <source>
        <dbReference type="EMBL" id="GHI21287.1"/>
    </source>
</evidence>
<evidence type="ECO:0008006" key="4">
    <source>
        <dbReference type="Google" id="ProtNLM"/>
    </source>
</evidence>
<proteinExistence type="predicted"/>
<dbReference type="PROSITE" id="PS51257">
    <property type="entry name" value="PROKAR_LIPOPROTEIN"/>
    <property type="match status" value="1"/>
</dbReference>
<dbReference type="EMBL" id="BNDW01000019">
    <property type="protein sequence ID" value="GHI21287.1"/>
    <property type="molecule type" value="Genomic_DNA"/>
</dbReference>
<accession>A0ABQ3P8F3</accession>
<feature type="region of interest" description="Disordered" evidence="1">
    <location>
        <begin position="55"/>
        <end position="78"/>
    </location>
</feature>
<protein>
    <recommendedName>
        <fullName evidence="4">Lipoprotein</fullName>
    </recommendedName>
</protein>
<dbReference type="Proteomes" id="UP001052739">
    <property type="component" value="Unassembled WGS sequence"/>
</dbReference>
<evidence type="ECO:0000256" key="1">
    <source>
        <dbReference type="SAM" id="MobiDB-lite"/>
    </source>
</evidence>